<evidence type="ECO:0000313" key="2">
    <source>
        <dbReference type="EMBL" id="BFH74672.1"/>
    </source>
</evidence>
<dbReference type="EMBL" id="AP031322">
    <property type="protein sequence ID" value="BFH74672.1"/>
    <property type="molecule type" value="Genomic_DNA"/>
</dbReference>
<dbReference type="KEGG" id="sjv:SJAV_26160"/>
<reference evidence="2" key="1">
    <citation type="submission" date="2024-03" db="EMBL/GenBank/DDBJ databases">
        <title>Complete genome sequence of Sulfurisphaera javensis strain KD-1.</title>
        <authorList>
            <person name="Sakai H."/>
            <person name="Nur N."/>
            <person name="Suwanto A."/>
            <person name="Kurosawa N."/>
        </authorList>
    </citation>
    <scope>NUCLEOTIDE SEQUENCE</scope>
    <source>
        <strain evidence="2">KD-1</strain>
    </source>
</reference>
<gene>
    <name evidence="2" type="ORF">SJAV_26160</name>
</gene>
<organism evidence="2">
    <name type="scientific">Sulfurisphaera javensis</name>
    <dbReference type="NCBI Taxonomy" id="2049879"/>
    <lineage>
        <taxon>Archaea</taxon>
        <taxon>Thermoproteota</taxon>
        <taxon>Thermoprotei</taxon>
        <taxon>Sulfolobales</taxon>
        <taxon>Sulfolobaceae</taxon>
        <taxon>Sulfurisphaera</taxon>
    </lineage>
</organism>
<dbReference type="AlphaFoldDB" id="A0AAT9GV93"/>
<sequence length="582" mass="67845">MLEKRLRERIENNVFTVKTLLQGIDIGHAKRIIHVDLPFLVKDFIQREGRAGRRENLDFVESIIIPRGFDPRLRNGFETLKVWLSIGPEVIIYNPDSLYVKLWDAVLKLREGRNLDNVEKNLAVLVNLIDEKGGVNYHKLNHFKFYEINTEKNRLVIERGGKMEEVDRISMKDLIEFYQPGYIDLSNKTIVNKVEYNPENKYFTVIEKPVDEIENECIKDGIEEYESVLMRWSKETGEYIPPNFELDLELGRVLSKVLVDIQFKGEGFVKYKEVPREVRWYILSRKRLPSVKDGKLEYVYYFNKIDLNCKPTPKKGGYEDITYAYEVKNVDAEAGMSFLLTALRLFYGIRPDLINYSYFGDILKIWETSPVGLLEKIREGGLVINGKKLDYDTFSAYLNNVKVDEAFKVIFYSLYPVEDIDFDKARQDALTLAFKLFKRVKIFNKVLPSAVRNIVLDKLRIKDKEFVGIVYPFLGGVNVITLTNPKEKEVLMKVLEASEFSDVILTTSYFPELAKLRINVVNVKEEFKKKFNAEVDPSDFSEEIVNLELEISSEEEDDEEKIKQLFKLRAEIIQGMANYLYS</sequence>
<feature type="domain" description="Helicase C-terminal" evidence="1">
    <location>
        <begin position="13"/>
        <end position="54"/>
    </location>
</feature>
<dbReference type="RefSeq" id="WP_369610159.1">
    <property type="nucleotide sequence ID" value="NZ_AP031322.1"/>
</dbReference>
<dbReference type="Pfam" id="PF00271">
    <property type="entry name" value="Helicase_C"/>
    <property type="match status" value="1"/>
</dbReference>
<dbReference type="GeneID" id="92355571"/>
<dbReference type="SUPFAM" id="SSF52540">
    <property type="entry name" value="P-loop containing nucleoside triphosphate hydrolases"/>
    <property type="match status" value="1"/>
</dbReference>
<protein>
    <recommendedName>
        <fullName evidence="1">Helicase C-terminal domain-containing protein</fullName>
    </recommendedName>
</protein>
<name>A0AAT9GV93_9CREN</name>
<dbReference type="Gene3D" id="3.40.50.300">
    <property type="entry name" value="P-loop containing nucleotide triphosphate hydrolases"/>
    <property type="match status" value="1"/>
</dbReference>
<dbReference type="InterPro" id="IPR001650">
    <property type="entry name" value="Helicase_C-like"/>
</dbReference>
<proteinExistence type="predicted"/>
<dbReference type="InterPro" id="IPR027417">
    <property type="entry name" value="P-loop_NTPase"/>
</dbReference>
<evidence type="ECO:0000259" key="1">
    <source>
        <dbReference type="Pfam" id="PF00271"/>
    </source>
</evidence>
<accession>A0AAT9GV93</accession>